<keyword evidence="2" id="KW-1185">Reference proteome</keyword>
<name>A0ACC3T4V0_LIPKO</name>
<proteinExistence type="predicted"/>
<dbReference type="Proteomes" id="UP001433508">
    <property type="component" value="Unassembled WGS sequence"/>
</dbReference>
<organism evidence="1 2">
    <name type="scientific">Lipomyces kononenkoae</name>
    <name type="common">Yeast</name>
    <dbReference type="NCBI Taxonomy" id="34357"/>
    <lineage>
        <taxon>Eukaryota</taxon>
        <taxon>Fungi</taxon>
        <taxon>Dikarya</taxon>
        <taxon>Ascomycota</taxon>
        <taxon>Saccharomycotina</taxon>
        <taxon>Lipomycetes</taxon>
        <taxon>Lipomycetales</taxon>
        <taxon>Lipomycetaceae</taxon>
        <taxon>Lipomyces</taxon>
    </lineage>
</organism>
<comment type="caution">
    <text evidence="1">The sequence shown here is derived from an EMBL/GenBank/DDBJ whole genome shotgun (WGS) entry which is preliminary data.</text>
</comment>
<evidence type="ECO:0000313" key="1">
    <source>
        <dbReference type="EMBL" id="KAK9238641.1"/>
    </source>
</evidence>
<accession>A0ACC3T4V0</accession>
<evidence type="ECO:0000313" key="2">
    <source>
        <dbReference type="Proteomes" id="UP001433508"/>
    </source>
</evidence>
<dbReference type="EMBL" id="MU971354">
    <property type="protein sequence ID" value="KAK9238641.1"/>
    <property type="molecule type" value="Genomic_DNA"/>
</dbReference>
<sequence length="188" mass="20881">MDNMSSATSAVMAMSTSTASSMSSDPSMSMSSMSFHNSVSDFLFANAWTPSTRGQYAGTCIFLIVLAVIYRLIHVLKHRMERYYNALARQYARSISISTASLQTDKDGTFEKSVAEANVKPDRPLQFRNIRPWRLSTDFPLALVQFFLSGVGYLLMLAVMTFNVGYFLSVIGGIFLGELLFGRFTSVI</sequence>
<reference evidence="2" key="1">
    <citation type="journal article" date="2024" name="Front. Bioeng. Biotechnol.">
        <title>Genome-scale model development and genomic sequencing of the oleaginous clade Lipomyces.</title>
        <authorList>
            <person name="Czajka J.J."/>
            <person name="Han Y."/>
            <person name="Kim J."/>
            <person name="Mondo S.J."/>
            <person name="Hofstad B.A."/>
            <person name="Robles A."/>
            <person name="Haridas S."/>
            <person name="Riley R."/>
            <person name="LaButti K."/>
            <person name="Pangilinan J."/>
            <person name="Andreopoulos W."/>
            <person name="Lipzen A."/>
            <person name="Yan J."/>
            <person name="Wang M."/>
            <person name="Ng V."/>
            <person name="Grigoriev I.V."/>
            <person name="Spatafora J.W."/>
            <person name="Magnuson J.K."/>
            <person name="Baker S.E."/>
            <person name="Pomraning K.R."/>
        </authorList>
    </citation>
    <scope>NUCLEOTIDE SEQUENCE [LARGE SCALE GENOMIC DNA]</scope>
    <source>
        <strain evidence="2">CBS 7786</strain>
    </source>
</reference>
<protein>
    <submittedName>
        <fullName evidence="1">Ctr copper transporter family-domain-containing protein</fullName>
    </submittedName>
</protein>
<gene>
    <name evidence="1" type="ORF">V1525DRAFT_400608</name>
</gene>